<dbReference type="SUPFAM" id="SSF47769">
    <property type="entry name" value="SAM/Pointed domain"/>
    <property type="match status" value="1"/>
</dbReference>
<dbReference type="PANTHER" id="PTHR10627:SF69">
    <property type="entry name" value="PROTEIN BICAUDAL C"/>
    <property type="match status" value="1"/>
</dbReference>
<dbReference type="Proteomes" id="UP001497623">
    <property type="component" value="Unassembled WGS sequence"/>
</dbReference>
<feature type="domain" description="SAM" evidence="2">
    <location>
        <begin position="73"/>
        <end position="136"/>
    </location>
</feature>
<dbReference type="Gene3D" id="1.10.150.50">
    <property type="entry name" value="Transcription Factor, Ets-1"/>
    <property type="match status" value="1"/>
</dbReference>
<accession>A0AAV2SI37</accession>
<dbReference type="PROSITE" id="PS50105">
    <property type="entry name" value="SAM_DOMAIN"/>
    <property type="match status" value="1"/>
</dbReference>
<dbReference type="Pfam" id="PF00536">
    <property type="entry name" value="SAM_1"/>
    <property type="match status" value="1"/>
</dbReference>
<name>A0AAV2SI37_MEGNR</name>
<protein>
    <recommendedName>
        <fullName evidence="2">SAM domain-containing protein</fullName>
    </recommendedName>
</protein>
<reference evidence="3 4" key="1">
    <citation type="submission" date="2024-05" db="EMBL/GenBank/DDBJ databases">
        <authorList>
            <person name="Wallberg A."/>
        </authorList>
    </citation>
    <scope>NUCLEOTIDE SEQUENCE [LARGE SCALE GENOMIC DNA]</scope>
</reference>
<dbReference type="GO" id="GO:0005737">
    <property type="term" value="C:cytoplasm"/>
    <property type="evidence" value="ECO:0007669"/>
    <property type="project" value="TreeGrafter"/>
</dbReference>
<dbReference type="InterPro" id="IPR013761">
    <property type="entry name" value="SAM/pointed_sf"/>
</dbReference>
<evidence type="ECO:0000313" key="4">
    <source>
        <dbReference type="Proteomes" id="UP001497623"/>
    </source>
</evidence>
<dbReference type="PANTHER" id="PTHR10627">
    <property type="entry name" value="SCP160"/>
    <property type="match status" value="1"/>
</dbReference>
<evidence type="ECO:0000256" key="1">
    <source>
        <dbReference type="ARBA" id="ARBA00022737"/>
    </source>
</evidence>
<dbReference type="InterPro" id="IPR001660">
    <property type="entry name" value="SAM"/>
</dbReference>
<organism evidence="3 4">
    <name type="scientific">Meganyctiphanes norvegica</name>
    <name type="common">Northern krill</name>
    <name type="synonym">Thysanopoda norvegica</name>
    <dbReference type="NCBI Taxonomy" id="48144"/>
    <lineage>
        <taxon>Eukaryota</taxon>
        <taxon>Metazoa</taxon>
        <taxon>Ecdysozoa</taxon>
        <taxon>Arthropoda</taxon>
        <taxon>Crustacea</taxon>
        <taxon>Multicrustacea</taxon>
        <taxon>Malacostraca</taxon>
        <taxon>Eumalacostraca</taxon>
        <taxon>Eucarida</taxon>
        <taxon>Euphausiacea</taxon>
        <taxon>Euphausiidae</taxon>
        <taxon>Meganyctiphanes</taxon>
    </lineage>
</organism>
<dbReference type="AlphaFoldDB" id="A0AAV2SI37"/>
<dbReference type="SMART" id="SM00454">
    <property type="entry name" value="SAM"/>
    <property type="match status" value="1"/>
</dbReference>
<keyword evidence="1" id="KW-0677">Repeat</keyword>
<dbReference type="EMBL" id="CAXKWB010067698">
    <property type="protein sequence ID" value="CAL4191312.1"/>
    <property type="molecule type" value="Genomic_DNA"/>
</dbReference>
<keyword evidence="4" id="KW-1185">Reference proteome</keyword>
<gene>
    <name evidence="3" type="ORF">MNOR_LOCUS36581</name>
</gene>
<sequence>MEELWEDEQMAASLSRDGGGLKYRKLPPQHLGSSLNGLMGDNDLSIGRGGINLASSCLQDVVSACRRDSPQLGRQTDIASILSDIQLEQYIDTFSVHEVDTAMFYTLDDTDLKELGIVTFGHRKRILTSIKEMQKNIYGSKYNLNGAITWE</sequence>
<evidence type="ECO:0000259" key="2">
    <source>
        <dbReference type="PROSITE" id="PS50105"/>
    </source>
</evidence>
<comment type="caution">
    <text evidence="3">The sequence shown here is derived from an EMBL/GenBank/DDBJ whole genome shotgun (WGS) entry which is preliminary data.</text>
</comment>
<evidence type="ECO:0000313" key="3">
    <source>
        <dbReference type="EMBL" id="CAL4191312.1"/>
    </source>
</evidence>
<proteinExistence type="predicted"/>